<feature type="region of interest" description="Disordered" evidence="1">
    <location>
        <begin position="1"/>
        <end position="26"/>
    </location>
</feature>
<organism evidence="3 4">
    <name type="scientific">Diaphorina citri</name>
    <name type="common">Asian citrus psyllid</name>
    <dbReference type="NCBI Taxonomy" id="121845"/>
    <lineage>
        <taxon>Eukaryota</taxon>
        <taxon>Metazoa</taxon>
        <taxon>Ecdysozoa</taxon>
        <taxon>Arthropoda</taxon>
        <taxon>Hexapoda</taxon>
        <taxon>Insecta</taxon>
        <taxon>Pterygota</taxon>
        <taxon>Neoptera</taxon>
        <taxon>Paraneoptera</taxon>
        <taxon>Hemiptera</taxon>
        <taxon>Sternorrhyncha</taxon>
        <taxon>Psylloidea</taxon>
        <taxon>Psyllidae</taxon>
        <taxon>Diaphorininae</taxon>
        <taxon>Diaphorina</taxon>
    </lineage>
</organism>
<feature type="compositionally biased region" description="Basic and acidic residues" evidence="1">
    <location>
        <begin position="182"/>
        <end position="198"/>
    </location>
</feature>
<feature type="region of interest" description="Disordered" evidence="1">
    <location>
        <begin position="941"/>
        <end position="1024"/>
    </location>
</feature>
<feature type="region of interest" description="Disordered" evidence="1">
    <location>
        <begin position="277"/>
        <end position="300"/>
    </location>
</feature>
<feature type="domain" description="C2H2-type" evidence="2">
    <location>
        <begin position="46"/>
        <end position="68"/>
    </location>
</feature>
<dbReference type="KEGG" id="dci:103504859"/>
<dbReference type="RefSeq" id="XP_026676090.1">
    <property type="nucleotide sequence ID" value="XM_026820289.1"/>
</dbReference>
<evidence type="ECO:0000313" key="4">
    <source>
        <dbReference type="RefSeq" id="XP_026676090.1"/>
    </source>
</evidence>
<dbReference type="PROSITE" id="PS00028">
    <property type="entry name" value="ZINC_FINGER_C2H2_1"/>
    <property type="match status" value="1"/>
</dbReference>
<protein>
    <submittedName>
        <fullName evidence="4">Uncharacterized protein LOC103504859</fullName>
    </submittedName>
</protein>
<proteinExistence type="predicted"/>
<feature type="compositionally biased region" description="Basic and acidic residues" evidence="1">
    <location>
        <begin position="987"/>
        <end position="1024"/>
    </location>
</feature>
<feature type="compositionally biased region" description="Basic and acidic residues" evidence="1">
    <location>
        <begin position="213"/>
        <end position="236"/>
    </location>
</feature>
<feature type="compositionally biased region" description="Basic and acidic residues" evidence="1">
    <location>
        <begin position="404"/>
        <end position="413"/>
    </location>
</feature>
<feature type="compositionally biased region" description="Polar residues" evidence="1">
    <location>
        <begin position="144"/>
        <end position="156"/>
    </location>
</feature>
<feature type="compositionally biased region" description="Basic and acidic residues" evidence="1">
    <location>
        <begin position="277"/>
        <end position="288"/>
    </location>
</feature>
<dbReference type="PaxDb" id="121845-A0A3Q0IP49"/>
<dbReference type="AlphaFoldDB" id="A0A3Q0IP49"/>
<feature type="region of interest" description="Disordered" evidence="1">
    <location>
        <begin position="392"/>
        <end position="457"/>
    </location>
</feature>
<dbReference type="InterPro" id="IPR013087">
    <property type="entry name" value="Znf_C2H2_type"/>
</dbReference>
<feature type="compositionally biased region" description="Polar residues" evidence="1">
    <location>
        <begin position="199"/>
        <end position="212"/>
    </location>
</feature>
<evidence type="ECO:0000313" key="3">
    <source>
        <dbReference type="Proteomes" id="UP000079169"/>
    </source>
</evidence>
<feature type="compositionally biased region" description="Low complexity" evidence="1">
    <location>
        <begin position="414"/>
        <end position="455"/>
    </location>
</feature>
<dbReference type="Proteomes" id="UP000079169">
    <property type="component" value="Unplaced"/>
</dbReference>
<feature type="region of interest" description="Disordered" evidence="1">
    <location>
        <begin position="861"/>
        <end position="906"/>
    </location>
</feature>
<feature type="compositionally biased region" description="Basic and acidic residues" evidence="1">
    <location>
        <begin position="966"/>
        <end position="976"/>
    </location>
</feature>
<feature type="compositionally biased region" description="Basic and acidic residues" evidence="1">
    <location>
        <begin position="775"/>
        <end position="794"/>
    </location>
</feature>
<accession>A0A3Q0IP49</accession>
<feature type="compositionally biased region" description="Acidic residues" evidence="1">
    <location>
        <begin position="945"/>
        <end position="960"/>
    </location>
</feature>
<evidence type="ECO:0000256" key="1">
    <source>
        <dbReference type="SAM" id="MobiDB-lite"/>
    </source>
</evidence>
<feature type="compositionally biased region" description="Basic and acidic residues" evidence="1">
    <location>
        <begin position="243"/>
        <end position="253"/>
    </location>
</feature>
<keyword evidence="3" id="KW-1185">Reference proteome</keyword>
<dbReference type="GeneID" id="103504859"/>
<gene>
    <name evidence="4" type="primary">LOC103504859</name>
</gene>
<sequence>MNNTKAEEPWLNSSSDPVSPSPATPQQKHQICAGSQWLIPVVAWYCKLCHDCFADIRQAARHLQCPQHWTKLEVSWAVESSHAQDEIRKKMEATKSAIQMLTDIIGDHMQYTIPQKDVSMNRMEENPLWEITLLKARTQATLNKIHSGDTTNNMKTDNTEDVNNMDGATTERVKTSDGTLTSDEKLGDKLNLEEKSSDDQSTSNDVKINKSNANDETKSNQDKSNDTERIEEDTQIKPRRTTRHEVFEDENTRDATSIGNAKKLWVPNRREFDRLAKQHDPSTTEKKKPSFIGKMPMGGKGKIRINVSKPEPEGNGIDSNLVESVGNILNQLNNIYKNEQDKETRERHLSEQGGECYELLEADRNDELSEAMREHAILEAEREMALWQAPWSDRENAPNSGHNSRCDRVDGRSSGHTSRRTSSSASEHSRRSLSSNSDTNASSGSKHSDSSRSVSPARLSLGYGSREYINYEFDFDSSQSEIDPREKKIRRAVSEESHGVFESDVSQIESDLDEIGSGLDERGSGVDETSRGVVAYEDQIERIAALNRKQLAGDAMTQEEMYELGQYYSSKAGTMDRVSAYVNTHHEPDTERLDLNRTDRPSELHPNISHTSSQSSHLDIDFISRSHSSLDRTIPDTASEYFHANQHRNHMNTFLEQVGGEDSLAPAYTSRLSDEEDQGETRLSARVENIMKQRVRQGLSESSSNAEGGEVAYMSASESEASDRAVRRGHEALVVDDDIVKPSGLETKPETIGFQGPIFFNKHQTERTVLPFLNEDPHSSEHMSDYSRQSDHSREPLPAGDIFQDCEQLESKLAVVKSRLHSNGKQYATFQDAFRDHREQCAIQMRQSVRGSEDVFAQGPRREEAIHQSQRATETPVGAMFTRNRSKPSVSDEESRANEEKQRKVNRYLEEEEAKIRRSMEMEQGMWNMEEDQIVGMAEERTLDMEEDEIMDPADEEQEMLNDQPRTLEERKSRLVDDDEEDWETEEDRRSNLELEEEWQRNEESKRIKKEEKRPTKRQEQAWN</sequence>
<evidence type="ECO:0000259" key="2">
    <source>
        <dbReference type="PROSITE" id="PS00028"/>
    </source>
</evidence>
<reference evidence="4" key="1">
    <citation type="submission" date="2025-08" db="UniProtKB">
        <authorList>
            <consortium name="RefSeq"/>
        </authorList>
    </citation>
    <scope>IDENTIFICATION</scope>
</reference>
<feature type="region of interest" description="Disordered" evidence="1">
    <location>
        <begin position="144"/>
        <end position="258"/>
    </location>
</feature>
<feature type="compositionally biased region" description="Acidic residues" evidence="1">
    <location>
        <begin position="977"/>
        <end position="986"/>
    </location>
</feature>
<feature type="compositionally biased region" description="Basic and acidic residues" evidence="1">
    <location>
        <begin position="893"/>
        <end position="906"/>
    </location>
</feature>
<feature type="region of interest" description="Disordered" evidence="1">
    <location>
        <begin position="774"/>
        <end position="794"/>
    </location>
</feature>
<name>A0A3Q0IP49_DIACI</name>